<dbReference type="WBParaSite" id="scaffold8471_cov150.g13083">
    <property type="protein sequence ID" value="scaffold8471_cov150.g13083"/>
    <property type="gene ID" value="scaffold8471_cov150.g13083"/>
</dbReference>
<protein>
    <submittedName>
        <fullName evidence="2">Histone H2A</fullName>
    </submittedName>
</protein>
<dbReference type="Proteomes" id="UP000887561">
    <property type="component" value="Unplaced"/>
</dbReference>
<accession>A0A915N9N3</accession>
<keyword evidence="1" id="KW-1185">Reference proteome</keyword>
<evidence type="ECO:0000313" key="2">
    <source>
        <dbReference type="WBParaSite" id="scaffold8471_cov150.g13083"/>
    </source>
</evidence>
<sequence length="96" mass="10481">TNKRGGGKPKKRGLSVKRKTSRVQTGMKIIGIKQIDELFKSASGPLAQFIELKAGMELAMVYTVWAEESGIGVKGTLAQSIVKLHSRASKESIYFN</sequence>
<organism evidence="1 2">
    <name type="scientific">Meloidogyne javanica</name>
    <name type="common">Root-knot nematode worm</name>
    <dbReference type="NCBI Taxonomy" id="6303"/>
    <lineage>
        <taxon>Eukaryota</taxon>
        <taxon>Metazoa</taxon>
        <taxon>Ecdysozoa</taxon>
        <taxon>Nematoda</taxon>
        <taxon>Chromadorea</taxon>
        <taxon>Rhabditida</taxon>
        <taxon>Tylenchina</taxon>
        <taxon>Tylenchomorpha</taxon>
        <taxon>Tylenchoidea</taxon>
        <taxon>Meloidogynidae</taxon>
        <taxon>Meloidogyninae</taxon>
        <taxon>Meloidogyne</taxon>
        <taxon>Meloidogyne incognita group</taxon>
    </lineage>
</organism>
<dbReference type="AlphaFoldDB" id="A0A915N9N3"/>
<evidence type="ECO:0000313" key="1">
    <source>
        <dbReference type="Proteomes" id="UP000887561"/>
    </source>
</evidence>
<reference evidence="2" key="1">
    <citation type="submission" date="2022-11" db="UniProtKB">
        <authorList>
            <consortium name="WormBaseParasite"/>
        </authorList>
    </citation>
    <scope>IDENTIFICATION</scope>
</reference>
<name>A0A915N9N3_MELJA</name>
<proteinExistence type="predicted"/>